<dbReference type="KEGG" id="hazt:125179081"/>
<keyword evidence="2" id="KW-1185">Reference proteome</keyword>
<name>A0A979FUU9_HYAAZ</name>
<accession>A0A979FUU9</accession>
<feature type="region of interest" description="Disordered" evidence="1">
    <location>
        <begin position="45"/>
        <end position="73"/>
    </location>
</feature>
<evidence type="ECO:0000313" key="2">
    <source>
        <dbReference type="Proteomes" id="UP000694843"/>
    </source>
</evidence>
<evidence type="ECO:0000256" key="1">
    <source>
        <dbReference type="SAM" id="MobiDB-lite"/>
    </source>
</evidence>
<dbReference type="RefSeq" id="XP_047740186.1">
    <property type="nucleotide sequence ID" value="XM_047884230.1"/>
</dbReference>
<reference evidence="3" key="1">
    <citation type="submission" date="2025-08" db="UniProtKB">
        <authorList>
            <consortium name="RefSeq"/>
        </authorList>
    </citation>
    <scope>IDENTIFICATION</scope>
    <source>
        <tissue evidence="3">Whole organism</tissue>
    </source>
</reference>
<evidence type="ECO:0000313" key="3">
    <source>
        <dbReference type="RefSeq" id="XP_047740186.1"/>
    </source>
</evidence>
<dbReference type="AlphaFoldDB" id="A0A979FUU9"/>
<dbReference type="OrthoDB" id="409543at2759"/>
<proteinExistence type="predicted"/>
<feature type="compositionally biased region" description="Basic and acidic residues" evidence="1">
    <location>
        <begin position="55"/>
        <end position="73"/>
    </location>
</feature>
<gene>
    <name evidence="3" type="primary">LOC125179081</name>
</gene>
<organism evidence="2 3">
    <name type="scientific">Hyalella azteca</name>
    <name type="common">Amphipod</name>
    <dbReference type="NCBI Taxonomy" id="294128"/>
    <lineage>
        <taxon>Eukaryota</taxon>
        <taxon>Metazoa</taxon>
        <taxon>Ecdysozoa</taxon>
        <taxon>Arthropoda</taxon>
        <taxon>Crustacea</taxon>
        <taxon>Multicrustacea</taxon>
        <taxon>Malacostraca</taxon>
        <taxon>Eumalacostraca</taxon>
        <taxon>Peracarida</taxon>
        <taxon>Amphipoda</taxon>
        <taxon>Senticaudata</taxon>
        <taxon>Talitrida</taxon>
        <taxon>Talitroidea</taxon>
        <taxon>Hyalellidae</taxon>
        <taxon>Hyalella</taxon>
    </lineage>
</organism>
<dbReference type="GeneID" id="125179081"/>
<sequence length="160" mass="17812">MGIMNFLRSNKCTVTVLTPQNAPAKYPAPDEQIWQRLAISNDSKFSGKTSAGAKLKSDHLTSSEDMKDNDHEKDNDHDCIINIYAKTAHRPVHWISSQALFHSDKALLGPQDMIFPGSFTLELYSAFTKFLPIEEGSVMDIIAAKMCPQTHTTCPNLLCN</sequence>
<protein>
    <submittedName>
        <fullName evidence="3">Uncharacterized protein LOC125179081</fullName>
    </submittedName>
</protein>
<dbReference type="Proteomes" id="UP000694843">
    <property type="component" value="Unplaced"/>
</dbReference>